<dbReference type="Proteomes" id="UP000438914">
    <property type="component" value="Unassembled WGS sequence"/>
</dbReference>
<dbReference type="EMBL" id="VUNG01000001">
    <property type="protein sequence ID" value="MST83262.1"/>
    <property type="molecule type" value="Genomic_DNA"/>
</dbReference>
<proteinExistence type="predicted"/>
<feature type="compositionally biased region" description="Basic and acidic residues" evidence="1">
    <location>
        <begin position="13"/>
        <end position="26"/>
    </location>
</feature>
<evidence type="ECO:0000313" key="2">
    <source>
        <dbReference type="EMBL" id="MST83262.1"/>
    </source>
</evidence>
<organism evidence="2 3">
    <name type="scientific">Hallella mizrahii</name>
    <dbReference type="NCBI Taxonomy" id="2606637"/>
    <lineage>
        <taxon>Bacteria</taxon>
        <taxon>Pseudomonadati</taxon>
        <taxon>Bacteroidota</taxon>
        <taxon>Bacteroidia</taxon>
        <taxon>Bacteroidales</taxon>
        <taxon>Prevotellaceae</taxon>
        <taxon>Hallella</taxon>
    </lineage>
</organism>
<protein>
    <submittedName>
        <fullName evidence="2">Uncharacterized protein</fullName>
    </submittedName>
</protein>
<sequence>MSRTKGIALPGKSMEEATRNAQRDILPKSPNSPKAVETATVKSGAEESPIVSEPSHKDRNATHTDDLQCLETGIDRYTGIKEHGMSVWVVGKVKVKLDELKFRSRNTIGCRAFTNAALEFVLEKYGDELVRMFKSK</sequence>
<keyword evidence="3" id="KW-1185">Reference proteome</keyword>
<comment type="caution">
    <text evidence="2">The sequence shown here is derived from an EMBL/GenBank/DDBJ whole genome shotgun (WGS) entry which is preliminary data.</text>
</comment>
<gene>
    <name evidence="2" type="ORF">FYJ73_00920</name>
</gene>
<evidence type="ECO:0000256" key="1">
    <source>
        <dbReference type="SAM" id="MobiDB-lite"/>
    </source>
</evidence>
<reference evidence="2 3" key="1">
    <citation type="submission" date="2019-08" db="EMBL/GenBank/DDBJ databases">
        <title>In-depth cultivation of the pig gut microbiome towards novel bacterial diversity and tailored functional studies.</title>
        <authorList>
            <person name="Wylensek D."/>
            <person name="Hitch T.C.A."/>
            <person name="Clavel T."/>
        </authorList>
    </citation>
    <scope>NUCLEOTIDE SEQUENCE [LARGE SCALE GENOMIC DNA]</scope>
    <source>
        <strain evidence="2 3">LKV-178-WT-2A</strain>
    </source>
</reference>
<dbReference type="RefSeq" id="WP_154532687.1">
    <property type="nucleotide sequence ID" value="NZ_VUNG01000001.1"/>
</dbReference>
<name>A0A7K0KBG5_9BACT</name>
<feature type="compositionally biased region" description="Basic and acidic residues" evidence="1">
    <location>
        <begin position="54"/>
        <end position="66"/>
    </location>
</feature>
<dbReference type="AlphaFoldDB" id="A0A7K0KBG5"/>
<evidence type="ECO:0000313" key="3">
    <source>
        <dbReference type="Proteomes" id="UP000438914"/>
    </source>
</evidence>
<accession>A0A7K0KBG5</accession>
<feature type="region of interest" description="Disordered" evidence="1">
    <location>
        <begin position="1"/>
        <end position="66"/>
    </location>
</feature>